<evidence type="ECO:0000256" key="9">
    <source>
        <dbReference type="ARBA" id="ARBA00023204"/>
    </source>
</evidence>
<dbReference type="SUPFAM" id="SSF82771">
    <property type="entry name" value="GIY-YIG endonuclease"/>
    <property type="match status" value="1"/>
</dbReference>
<evidence type="ECO:0000256" key="7">
    <source>
        <dbReference type="ARBA" id="ARBA00022833"/>
    </source>
</evidence>
<dbReference type="SMART" id="SM00465">
    <property type="entry name" value="GIYc"/>
    <property type="match status" value="1"/>
</dbReference>
<dbReference type="EnsemblMetazoa" id="XM_038203724.1">
    <property type="protein sequence ID" value="XP_038059652.1"/>
    <property type="gene ID" value="LOC119730716"/>
</dbReference>
<evidence type="ECO:0000256" key="8">
    <source>
        <dbReference type="ARBA" id="ARBA00023172"/>
    </source>
</evidence>
<evidence type="ECO:0000313" key="14">
    <source>
        <dbReference type="EnsemblMetazoa" id="XP_038059652.1"/>
    </source>
</evidence>
<comment type="subcellular location">
    <subcellularLocation>
        <location evidence="11">Nucleus</location>
    </subcellularLocation>
</comment>
<dbReference type="InterPro" id="IPR048749">
    <property type="entry name" value="SLX1_C"/>
</dbReference>
<evidence type="ECO:0000256" key="1">
    <source>
        <dbReference type="ARBA" id="ARBA00022722"/>
    </source>
</evidence>
<dbReference type="InterPro" id="IPR027520">
    <property type="entry name" value="Slx1"/>
</dbReference>
<dbReference type="OrthoDB" id="24645at2759"/>
<dbReference type="HAMAP" id="MF_03100">
    <property type="entry name" value="Endonuc_su_Slx1"/>
    <property type="match status" value="1"/>
</dbReference>
<comment type="cofactor">
    <cofactor evidence="11">
        <name>a divalent metal cation</name>
        <dbReference type="ChEBI" id="CHEBI:60240"/>
    </cofactor>
</comment>
<dbReference type="Gene3D" id="3.30.40.10">
    <property type="entry name" value="Zinc/RING finger domain, C3HC4 (zinc finger)"/>
    <property type="match status" value="1"/>
</dbReference>
<keyword evidence="1 11" id="KW-0540">Nuclease</keyword>
<protein>
    <recommendedName>
        <fullName evidence="11">Structure-specific endonuclease subunit SLX1 homolog</fullName>
        <ecNumber evidence="11">3.1.-.-</ecNumber>
    </recommendedName>
</protein>
<keyword evidence="10 11" id="KW-0539">Nucleus</keyword>
<evidence type="ECO:0000256" key="5">
    <source>
        <dbReference type="ARBA" id="ARBA00022771"/>
    </source>
</evidence>
<keyword evidence="6 11" id="KW-0378">Hydrolase</keyword>
<name>A0A914A709_PATMI</name>
<dbReference type="RefSeq" id="XP_038059652.1">
    <property type="nucleotide sequence ID" value="XM_038203724.1"/>
</dbReference>
<keyword evidence="9 11" id="KW-0234">DNA repair</keyword>
<dbReference type="InterPro" id="IPR000305">
    <property type="entry name" value="GIY-YIG_endonuc"/>
</dbReference>
<evidence type="ECO:0000256" key="10">
    <source>
        <dbReference type="ARBA" id="ARBA00023242"/>
    </source>
</evidence>
<feature type="compositionally biased region" description="Basic residues" evidence="12">
    <location>
        <begin position="161"/>
        <end position="171"/>
    </location>
</feature>
<feature type="region of interest" description="Disordered" evidence="12">
    <location>
        <begin position="161"/>
        <end position="186"/>
    </location>
</feature>
<evidence type="ECO:0000256" key="4">
    <source>
        <dbReference type="ARBA" id="ARBA00022763"/>
    </source>
</evidence>
<dbReference type="FunFam" id="3.40.1440.10:FF:000008">
    <property type="entry name" value="Structure-specific endonuclease subunit SLX1 homolog"/>
    <property type="match status" value="1"/>
</dbReference>
<keyword evidence="2" id="KW-0479">Metal-binding</keyword>
<dbReference type="EC" id="3.1.-.-" evidence="11"/>
<reference evidence="14" key="1">
    <citation type="submission" date="2022-11" db="UniProtKB">
        <authorList>
            <consortium name="EnsemblMetazoa"/>
        </authorList>
    </citation>
    <scope>IDENTIFICATION</scope>
</reference>
<evidence type="ECO:0000256" key="3">
    <source>
        <dbReference type="ARBA" id="ARBA00022759"/>
    </source>
</evidence>
<evidence type="ECO:0000256" key="6">
    <source>
        <dbReference type="ARBA" id="ARBA00022801"/>
    </source>
</evidence>
<keyword evidence="15" id="KW-1185">Reference proteome</keyword>
<organism evidence="14 15">
    <name type="scientific">Patiria miniata</name>
    <name type="common">Bat star</name>
    <name type="synonym">Asterina miniata</name>
    <dbReference type="NCBI Taxonomy" id="46514"/>
    <lineage>
        <taxon>Eukaryota</taxon>
        <taxon>Metazoa</taxon>
        <taxon>Echinodermata</taxon>
        <taxon>Eleutherozoa</taxon>
        <taxon>Asterozoa</taxon>
        <taxon>Asteroidea</taxon>
        <taxon>Valvatacea</taxon>
        <taxon>Valvatida</taxon>
        <taxon>Asterinidae</taxon>
        <taxon>Patiria</taxon>
    </lineage>
</organism>
<evidence type="ECO:0000313" key="15">
    <source>
        <dbReference type="Proteomes" id="UP000887568"/>
    </source>
</evidence>
<comment type="function">
    <text evidence="11">Catalytic subunit of a heterodimeric structure-specific endonuclease that resolves DNA secondary structures generated during DNA repair and recombination. Has endonuclease activity towards branched DNA substrates, introducing single-strand cuts in duplex DNA close to junctions with ss-DNA.</text>
</comment>
<evidence type="ECO:0000256" key="2">
    <source>
        <dbReference type="ARBA" id="ARBA00022723"/>
    </source>
</evidence>
<dbReference type="OMA" id="HNRGCDF"/>
<dbReference type="GO" id="GO:0008821">
    <property type="term" value="F:crossover junction DNA endonuclease activity"/>
    <property type="evidence" value="ECO:0007669"/>
    <property type="project" value="TreeGrafter"/>
</dbReference>
<keyword evidence="3 11" id="KW-0255">Endonuclease</keyword>
<comment type="caution">
    <text evidence="11">Lacks conserved residue(s) required for the propagation of feature annotation.</text>
</comment>
<feature type="domain" description="GIY-YIG" evidence="13">
    <location>
        <begin position="7"/>
        <end position="97"/>
    </location>
</feature>
<dbReference type="PROSITE" id="PS50164">
    <property type="entry name" value="GIY_YIG"/>
    <property type="match status" value="1"/>
</dbReference>
<dbReference type="Proteomes" id="UP000887568">
    <property type="component" value="Unplaced"/>
</dbReference>
<evidence type="ECO:0000256" key="11">
    <source>
        <dbReference type="HAMAP-Rule" id="MF_03100"/>
    </source>
</evidence>
<dbReference type="GO" id="GO:0033557">
    <property type="term" value="C:Slx1-Slx4 complex"/>
    <property type="evidence" value="ECO:0007669"/>
    <property type="project" value="UniProtKB-UniRule"/>
</dbReference>
<dbReference type="Gene3D" id="3.40.1440.10">
    <property type="entry name" value="GIY-YIG endonuclease"/>
    <property type="match status" value="1"/>
</dbReference>
<dbReference type="GO" id="GO:0000724">
    <property type="term" value="P:double-strand break repair via homologous recombination"/>
    <property type="evidence" value="ECO:0007669"/>
    <property type="project" value="TreeGrafter"/>
</dbReference>
<evidence type="ECO:0000259" key="13">
    <source>
        <dbReference type="PROSITE" id="PS50164"/>
    </source>
</evidence>
<dbReference type="PANTHER" id="PTHR20208">
    <property type="entry name" value="STRUCTURE-SPECIFIC ENDONUCLEASE SUBUNIT SLX1"/>
    <property type="match status" value="1"/>
</dbReference>
<dbReference type="Pfam" id="PF21202">
    <property type="entry name" value="SLX1_C"/>
    <property type="match status" value="1"/>
</dbReference>
<feature type="compositionally biased region" description="Acidic residues" evidence="12">
    <location>
        <begin position="177"/>
        <end position="186"/>
    </location>
</feature>
<dbReference type="GO" id="GO:0008270">
    <property type="term" value="F:zinc ion binding"/>
    <property type="evidence" value="ECO:0007669"/>
    <property type="project" value="UniProtKB-KW"/>
</dbReference>
<keyword evidence="4 11" id="KW-0227">DNA damage</keyword>
<proteinExistence type="inferred from homology"/>
<dbReference type="CDD" id="cd10455">
    <property type="entry name" value="GIY-YIG_SLX1"/>
    <property type="match status" value="1"/>
</dbReference>
<dbReference type="InterPro" id="IPR035901">
    <property type="entry name" value="GIY-YIG_endonuc_sf"/>
</dbReference>
<comment type="similarity">
    <text evidence="11">Belongs to the SLX1 family.</text>
</comment>
<keyword evidence="8 11" id="KW-0233">DNA recombination</keyword>
<dbReference type="GeneID" id="119730716"/>
<dbReference type="PANTHER" id="PTHR20208:SF10">
    <property type="entry name" value="STRUCTURE-SPECIFIC ENDONUCLEASE SUBUNIT SLX1"/>
    <property type="match status" value="1"/>
</dbReference>
<dbReference type="InterPro" id="IPR013083">
    <property type="entry name" value="Znf_RING/FYVE/PHD"/>
</dbReference>
<dbReference type="GO" id="GO:0017108">
    <property type="term" value="F:5'-flap endonuclease activity"/>
    <property type="evidence" value="ECO:0007669"/>
    <property type="project" value="InterPro"/>
</dbReference>
<dbReference type="CTD" id="548593"/>
<dbReference type="Pfam" id="PF01541">
    <property type="entry name" value="GIY-YIG"/>
    <property type="match status" value="1"/>
</dbReference>
<sequence length="294" mass="33834">MVVEIEKFFGCYLLLNLNPDFKGRTYIGFTVDPRRRINQHNKGSKYGGAKRTSGKGPWEMVLIVYGFPNKVSALMFEWAWQHPRLCKRLKHVPGKRKTEKRFLFDLRVLSNMLKVGPWCRLPLTIQWLKQEHMREFEDGLQPPVHMPIAFGPVTSIKMHSKTKKKLSKKSNKNAESNLEETEEDRCSEDMVEMTQRANKRCDVCSKRLQPDSTSTLSCVHPTCSMKAHMLCLAGQFLRHSAGDFLLPVDGSCPLCKKNVLWGDLIRKKEGCYSTLAVCDDDDTDDHWAEELRAQ</sequence>
<keyword evidence="7" id="KW-0862">Zinc</keyword>
<accession>A0A914A709</accession>
<dbReference type="AlphaFoldDB" id="A0A914A709"/>
<dbReference type="InterPro" id="IPR050381">
    <property type="entry name" value="SLX1_endonuclease"/>
</dbReference>
<evidence type="ECO:0000256" key="12">
    <source>
        <dbReference type="SAM" id="MobiDB-lite"/>
    </source>
</evidence>
<keyword evidence="5" id="KW-0863">Zinc-finger</keyword>
<comment type="subunit">
    <text evidence="11">Forms a heterodimer with a member of the SLX4 family.</text>
</comment>